<gene>
    <name evidence="9" type="ORF">IAB60_04555</name>
</gene>
<keyword evidence="3" id="KW-0732">Signal</keyword>
<dbReference type="InterPro" id="IPR011096">
    <property type="entry name" value="FTP_domain"/>
</dbReference>
<evidence type="ECO:0000259" key="8">
    <source>
        <dbReference type="Pfam" id="PF07504"/>
    </source>
</evidence>
<sequence>MKKKRKILPFFLGIFVLCTGCQLNGEEAECWEPGSVIQNLAEKIQEFFHEESGNKGLASGHIVSAKEELPVSDVSQAKEAAIALGLCEGASLEEAEAVLEERFAAESDGVVCYRMDQMYQGIPVYRHGVSVVTDGQGMASLAAGNYVDVGAVDTVPNLDEAGLIQAVSQYVEDAESLYFEQDEETPLVIFVEEEGDAHLAYLGYIKTGGQGLCVRELLIDAESGEILSNVELASEAESGEQIKLEYAFYPENHNVKIQHWFSLKNESGGSPYLMQDLQRGLYLYEGMDGKSFGKSGMLDVVAYSTEAIERIISKNQKPEVRGIQAYVMASMSYDFFLEVLGRHGFDDKNGVTRILYDSGLNGGADRINPWNAKSWVENGDSGMIAAGIWAKTQDWNLIGHEYTHLVTQYFLGNYGGNSVMEGYSDGFAEMMEAYFSGEDPDWVNTPTGRKLRPENGKGKDGSQIYTYSYMKDSTECHDGGTILTNVMGQIWDSWRRQRGMDVDTAVKKMSMLLYRSLFLLNDPAEYLDFAEVMDATAQAMERQGHISSAQAEDVRSALLGAQIPFSTASSEDIREAEDAVSLCSIQVLDGVSHNPVEGAKVTLLWQTFFADLPLDSYTTDSLGCCIIDGDPYLHKRKIRISAEGYQELEGLGAQLETYLRPEEQTGEEEYEAVNIFFLYPEDYGGGEIQAEPSGDTQEADLAEAVLQEKLAELSEVYGRVNTEEDYLASGTQGIISQVVPPERLTGVLCGRIHDYDGDGQPELLILRTDGTGYEEGVSNHFTCIDLYLSVYEAEEGAAVEAGEKKIRIPGLPDTECCASFQLFTAGGTGGETIYLDYMLNQNAQCYGVIAFCYEDGVLKTAGGVENTEWPNFAGAYVSDILEGDEGLLHLCGRIYREAGADPYQTDEGRRGWKEGTVYDWTWTEDPSEAGGAYLDSYRLSMGTVLEDFGLKILESRSYLDASSITVEWIGQSCCRRPSAGYAAMEGDVTELCGMISPVMEGGGISFSCYDESKVLP</sequence>
<evidence type="ECO:0000313" key="9">
    <source>
        <dbReference type="EMBL" id="HIT41367.1"/>
    </source>
</evidence>
<dbReference type="InterPro" id="IPR050728">
    <property type="entry name" value="Zinc_Metalloprotease_M4"/>
</dbReference>
<proteinExistence type="predicted"/>
<dbReference type="InterPro" id="IPR027268">
    <property type="entry name" value="Peptidase_M4/M1_CTD_sf"/>
</dbReference>
<accession>A0A9D1KGB8</accession>
<organism evidence="9 10">
    <name type="scientific">Candidatus Caccovicinus merdipullorum</name>
    <dbReference type="NCBI Taxonomy" id="2840724"/>
    <lineage>
        <taxon>Bacteria</taxon>
        <taxon>Bacillati</taxon>
        <taxon>Bacillota</taxon>
        <taxon>Clostridia</taxon>
        <taxon>Eubacteriales</taxon>
        <taxon>Candidatus Caccovicinus</taxon>
    </lineage>
</organism>
<evidence type="ECO:0000313" key="10">
    <source>
        <dbReference type="Proteomes" id="UP000886860"/>
    </source>
</evidence>
<evidence type="ECO:0000256" key="4">
    <source>
        <dbReference type="ARBA" id="ARBA00022801"/>
    </source>
</evidence>
<keyword evidence="5" id="KW-0862">Zinc</keyword>
<dbReference type="Pfam" id="PF07504">
    <property type="entry name" value="FTP"/>
    <property type="match status" value="1"/>
</dbReference>
<comment type="caution">
    <text evidence="9">The sequence shown here is derived from an EMBL/GenBank/DDBJ whole genome shotgun (WGS) entry which is preliminary data.</text>
</comment>
<evidence type="ECO:0000256" key="3">
    <source>
        <dbReference type="ARBA" id="ARBA00022729"/>
    </source>
</evidence>
<dbReference type="GO" id="GO:0006508">
    <property type="term" value="P:proteolysis"/>
    <property type="evidence" value="ECO:0007669"/>
    <property type="project" value="UniProtKB-KW"/>
</dbReference>
<reference evidence="9" key="2">
    <citation type="journal article" date="2021" name="PeerJ">
        <title>Extensive microbial diversity within the chicken gut microbiome revealed by metagenomics and culture.</title>
        <authorList>
            <person name="Gilroy R."/>
            <person name="Ravi A."/>
            <person name="Getino M."/>
            <person name="Pursley I."/>
            <person name="Horton D.L."/>
            <person name="Alikhan N.F."/>
            <person name="Baker D."/>
            <person name="Gharbi K."/>
            <person name="Hall N."/>
            <person name="Watson M."/>
            <person name="Adriaenssens E.M."/>
            <person name="Foster-Nyarko E."/>
            <person name="Jarju S."/>
            <person name="Secka A."/>
            <person name="Antonio M."/>
            <person name="Oren A."/>
            <person name="Chaudhuri R.R."/>
            <person name="La Ragione R."/>
            <person name="Hildebrand F."/>
            <person name="Pallen M.J."/>
        </authorList>
    </citation>
    <scope>NUCLEOTIDE SEQUENCE</scope>
    <source>
        <strain evidence="9">CHK123-3438</strain>
    </source>
</reference>
<evidence type="ECO:0000259" key="7">
    <source>
        <dbReference type="Pfam" id="PF01447"/>
    </source>
</evidence>
<feature type="domain" description="Peptidase M4" evidence="7">
    <location>
        <begin position="263"/>
        <end position="408"/>
    </location>
</feature>
<dbReference type="Gene3D" id="3.10.170.10">
    <property type="match status" value="1"/>
</dbReference>
<dbReference type="Gene3D" id="3.10.450.490">
    <property type="match status" value="1"/>
</dbReference>
<dbReference type="PANTHER" id="PTHR33794">
    <property type="entry name" value="BACILLOLYSIN"/>
    <property type="match status" value="1"/>
</dbReference>
<dbReference type="GO" id="GO:0046872">
    <property type="term" value="F:metal ion binding"/>
    <property type="evidence" value="ECO:0007669"/>
    <property type="project" value="UniProtKB-KW"/>
</dbReference>
<dbReference type="AlphaFoldDB" id="A0A9D1KGB8"/>
<dbReference type="GO" id="GO:0004222">
    <property type="term" value="F:metalloendopeptidase activity"/>
    <property type="evidence" value="ECO:0007669"/>
    <property type="project" value="InterPro"/>
</dbReference>
<dbReference type="SUPFAM" id="SSF55486">
    <property type="entry name" value="Metalloproteases ('zincins'), catalytic domain"/>
    <property type="match status" value="1"/>
</dbReference>
<keyword evidence="1" id="KW-0645">Protease</keyword>
<evidence type="ECO:0000256" key="1">
    <source>
        <dbReference type="ARBA" id="ARBA00022670"/>
    </source>
</evidence>
<evidence type="ECO:0008006" key="11">
    <source>
        <dbReference type="Google" id="ProtNLM"/>
    </source>
</evidence>
<dbReference type="PANTHER" id="PTHR33794:SF1">
    <property type="entry name" value="BACILLOLYSIN"/>
    <property type="match status" value="1"/>
</dbReference>
<name>A0A9D1KGB8_9FIRM</name>
<dbReference type="Proteomes" id="UP000886860">
    <property type="component" value="Unassembled WGS sequence"/>
</dbReference>
<dbReference type="Pfam" id="PF01447">
    <property type="entry name" value="Peptidase_M4"/>
    <property type="match status" value="1"/>
</dbReference>
<keyword evidence="2" id="KW-0479">Metal-binding</keyword>
<dbReference type="Gene3D" id="1.10.390.10">
    <property type="entry name" value="Neutral Protease Domain 2"/>
    <property type="match status" value="1"/>
</dbReference>
<keyword evidence="4" id="KW-0378">Hydrolase</keyword>
<dbReference type="EMBL" id="DVKS01000072">
    <property type="protein sequence ID" value="HIT41367.1"/>
    <property type="molecule type" value="Genomic_DNA"/>
</dbReference>
<reference evidence="9" key="1">
    <citation type="submission" date="2020-10" db="EMBL/GenBank/DDBJ databases">
        <authorList>
            <person name="Gilroy R."/>
        </authorList>
    </citation>
    <scope>NUCLEOTIDE SEQUENCE</scope>
    <source>
        <strain evidence="9">CHK123-3438</strain>
    </source>
</reference>
<evidence type="ECO:0000256" key="2">
    <source>
        <dbReference type="ARBA" id="ARBA00022723"/>
    </source>
</evidence>
<protein>
    <recommendedName>
        <fullName evidence="11">FTP domain-containing protein</fullName>
    </recommendedName>
</protein>
<dbReference type="InterPro" id="IPR013856">
    <property type="entry name" value="Peptidase_M4_domain"/>
</dbReference>
<feature type="domain" description="FTP" evidence="8">
    <location>
        <begin position="108"/>
        <end position="146"/>
    </location>
</feature>
<evidence type="ECO:0000256" key="5">
    <source>
        <dbReference type="ARBA" id="ARBA00022833"/>
    </source>
</evidence>
<keyword evidence="6" id="KW-0482">Metalloprotease</keyword>
<evidence type="ECO:0000256" key="6">
    <source>
        <dbReference type="ARBA" id="ARBA00023049"/>
    </source>
</evidence>